<dbReference type="InterPro" id="IPR010385">
    <property type="entry name" value="DUF982"/>
</dbReference>
<dbReference type="Pfam" id="PF06169">
    <property type="entry name" value="DUF982"/>
    <property type="match status" value="1"/>
</dbReference>
<proteinExistence type="predicted"/>
<accession>A0A135HP30</accession>
<dbReference type="Proteomes" id="UP000070107">
    <property type="component" value="Unassembled WGS sequence"/>
</dbReference>
<dbReference type="RefSeq" id="WP_068885200.1">
    <property type="nucleotide sequence ID" value="NZ_LNTU01000040.1"/>
</dbReference>
<name>A0A135HP30_9HYPH</name>
<gene>
    <name evidence="1" type="ORF">ATN84_22415</name>
</gene>
<sequence length="84" mass="9252">MNRGYFSPPVTVALLIDRVGVYRNVLSAEEAARLLVGYWPKKGRAKRFAAMRACLEVGEGRADAKVARAAFIAAVHEAEIYVKD</sequence>
<evidence type="ECO:0008006" key="3">
    <source>
        <dbReference type="Google" id="ProtNLM"/>
    </source>
</evidence>
<evidence type="ECO:0000313" key="2">
    <source>
        <dbReference type="Proteomes" id="UP000070107"/>
    </source>
</evidence>
<reference evidence="1 2" key="1">
    <citation type="submission" date="2015-11" db="EMBL/GenBank/DDBJ databases">
        <title>Draft genome sequence of Paramesorhizobium deserti A-3-E, a strain highly resistant to diverse beta-lactam antibiotics.</title>
        <authorList>
            <person name="Lv R."/>
            <person name="Yang X."/>
            <person name="Fang N."/>
            <person name="Guo J."/>
            <person name="Luo X."/>
            <person name="Peng F."/>
            <person name="Yang R."/>
            <person name="Cui Y."/>
            <person name="Fang C."/>
            <person name="Song Y."/>
        </authorList>
    </citation>
    <scope>NUCLEOTIDE SEQUENCE [LARGE SCALE GENOMIC DNA]</scope>
    <source>
        <strain evidence="1 2">A-3-E</strain>
    </source>
</reference>
<dbReference type="EMBL" id="LNTU01000040">
    <property type="protein sequence ID" value="KXF74967.1"/>
    <property type="molecule type" value="Genomic_DNA"/>
</dbReference>
<evidence type="ECO:0000313" key="1">
    <source>
        <dbReference type="EMBL" id="KXF74967.1"/>
    </source>
</evidence>
<comment type="caution">
    <text evidence="1">The sequence shown here is derived from an EMBL/GenBank/DDBJ whole genome shotgun (WGS) entry which is preliminary data.</text>
</comment>
<protein>
    <recommendedName>
        <fullName evidence="3">DUF982 domain-containing protein</fullName>
    </recommendedName>
</protein>
<dbReference type="AlphaFoldDB" id="A0A135HP30"/>
<keyword evidence="2" id="KW-1185">Reference proteome</keyword>
<dbReference type="OrthoDB" id="8098004at2"/>
<organism evidence="1 2">
    <name type="scientific">Paramesorhizobium deserti</name>
    <dbReference type="NCBI Taxonomy" id="1494590"/>
    <lineage>
        <taxon>Bacteria</taxon>
        <taxon>Pseudomonadati</taxon>
        <taxon>Pseudomonadota</taxon>
        <taxon>Alphaproteobacteria</taxon>
        <taxon>Hyphomicrobiales</taxon>
        <taxon>Phyllobacteriaceae</taxon>
        <taxon>Paramesorhizobium</taxon>
    </lineage>
</organism>
<dbReference type="Gene3D" id="6.10.250.730">
    <property type="match status" value="1"/>
</dbReference>
<dbReference type="STRING" id="1494590.ATN84_22415"/>